<evidence type="ECO:0000256" key="5">
    <source>
        <dbReference type="ARBA" id="ARBA00022448"/>
    </source>
</evidence>
<dbReference type="Pfam" id="PF16474">
    <property type="entry name" value="KIND"/>
    <property type="match status" value="1"/>
</dbReference>
<comment type="similarity">
    <text evidence="4">Belongs to the spire family.</text>
</comment>
<dbReference type="GO" id="GO:0045010">
    <property type="term" value="P:actin nucleation"/>
    <property type="evidence" value="ECO:0007669"/>
    <property type="project" value="InterPro"/>
</dbReference>
<dbReference type="InterPro" id="IPR029901">
    <property type="entry name" value="Spire"/>
</dbReference>
<dbReference type="GO" id="GO:0003779">
    <property type="term" value="F:actin binding"/>
    <property type="evidence" value="ECO:0007669"/>
    <property type="project" value="UniProtKB-KW"/>
</dbReference>
<dbReference type="GO" id="GO:0005856">
    <property type="term" value="C:cytoskeleton"/>
    <property type="evidence" value="ECO:0007669"/>
    <property type="project" value="UniProtKB-SubCell"/>
</dbReference>
<keyword evidence="6" id="KW-1003">Cell membrane</keyword>
<keyword evidence="13" id="KW-0968">Cytoplasmic vesicle</keyword>
<dbReference type="GO" id="GO:0051639">
    <property type="term" value="P:actin filament network formation"/>
    <property type="evidence" value="ECO:0007669"/>
    <property type="project" value="TreeGrafter"/>
</dbReference>
<keyword evidence="10" id="KW-0472">Membrane</keyword>
<evidence type="ECO:0000256" key="1">
    <source>
        <dbReference type="ARBA" id="ARBA00004180"/>
    </source>
</evidence>
<feature type="region of interest" description="Disordered" evidence="14">
    <location>
        <begin position="399"/>
        <end position="421"/>
    </location>
</feature>
<keyword evidence="9" id="KW-0653">Protein transport</keyword>
<dbReference type="SUPFAM" id="SSF57903">
    <property type="entry name" value="FYVE/PHD zinc finger"/>
    <property type="match status" value="1"/>
</dbReference>
<keyword evidence="5" id="KW-0813">Transport</keyword>
<feature type="compositionally biased region" description="Low complexity" evidence="14">
    <location>
        <begin position="403"/>
        <end position="417"/>
    </location>
</feature>
<dbReference type="GO" id="GO:0008017">
    <property type="term" value="F:microtubule binding"/>
    <property type="evidence" value="ECO:0007669"/>
    <property type="project" value="TreeGrafter"/>
</dbReference>
<keyword evidence="12" id="KW-0206">Cytoskeleton</keyword>
<evidence type="ECO:0000313" key="17">
    <source>
        <dbReference type="Proteomes" id="UP000005408"/>
    </source>
</evidence>
<evidence type="ECO:0000256" key="12">
    <source>
        <dbReference type="ARBA" id="ARBA00023212"/>
    </source>
</evidence>
<dbReference type="GO" id="GO:0015031">
    <property type="term" value="P:protein transport"/>
    <property type="evidence" value="ECO:0007669"/>
    <property type="project" value="UniProtKB-KW"/>
</dbReference>
<dbReference type="GO" id="GO:0036089">
    <property type="term" value="P:cleavage furrow formation"/>
    <property type="evidence" value="ECO:0007669"/>
    <property type="project" value="TreeGrafter"/>
</dbReference>
<dbReference type="GO" id="GO:0005886">
    <property type="term" value="C:plasma membrane"/>
    <property type="evidence" value="ECO:0007669"/>
    <property type="project" value="UniProtKB-SubCell"/>
</dbReference>
<evidence type="ECO:0000259" key="15">
    <source>
        <dbReference type="PROSITE" id="PS51377"/>
    </source>
</evidence>
<evidence type="ECO:0000256" key="9">
    <source>
        <dbReference type="ARBA" id="ARBA00022927"/>
    </source>
</evidence>
<sequence>MAQISATDSRDISVDPLTLEEILTVFNNPINEEQAWAVCHQCAHYFSVETARRTFRDLYTHGIRSVRIKKDGNVIIDATEVVLSKGQQVRRRNSVTGKDIKVVTESDAIQALGVVIYHALDYGLQESEERHLSRDLEHLLEVMINPDEEDDDELQSACDEGIEKDAKEGYSFTDIIVLCSQHLSNEQNISQHYKAVCKALVAEAEELLTFLNRISSGKKQLKKVVQDEDQSRLDELQRSDWARLWVQIMKELRRGVRLKAVEHITTPTEYELTPFEILLDDIKSRRYTLNKVMVNGDIPTKVKKDAHAVILDFIRSRPPLHPAKKRILNSPPKVELQPREQILQEIRSQPKLKSVRERRIVETSRTKLNNEDDEECPQPVRKVIKPDFTLFLDSFDESENDNDSSLGSSQSSISSPSPEKDSVRWRRAVVRDVATSDRHCTVERRHSIMVCESPQKKLAHPIECLSLTLEEVTHIRQVLTKAELETLITNHEMYNLVSKGKVCFTCKLVKFSMFGQWGTRCKICKRNVCNNCLRKMNIPTEHFQNIPVHTLSPIPLSPETLDLLKVYERTGSVPHTPSSERKTQQILEEPAARRTSLQRSHTIGSGSAPTLPNKNLLRGPQMSVCCDCKTMIMEIIRASRTSIALIHKGQEAQPSPTKEEERGEGLNLSTLSLNIKQFFNK</sequence>
<dbReference type="PROSITE" id="PS51377">
    <property type="entry name" value="KIND"/>
    <property type="match status" value="1"/>
</dbReference>
<name>A0A8W8KKP6_MAGGI</name>
<dbReference type="CDD" id="cd22065">
    <property type="entry name" value="WH2_Spire_1-2_r1"/>
    <property type="match status" value="1"/>
</dbReference>
<dbReference type="InterPro" id="IPR011011">
    <property type="entry name" value="Znf_FYVE_PHD"/>
</dbReference>
<reference evidence="16" key="1">
    <citation type="submission" date="2022-08" db="UniProtKB">
        <authorList>
            <consortium name="EnsemblMetazoa"/>
        </authorList>
    </citation>
    <scope>IDENTIFICATION</scope>
    <source>
        <strain evidence="16">05x7-T-G4-1.051#20</strain>
    </source>
</reference>
<evidence type="ECO:0000256" key="7">
    <source>
        <dbReference type="ARBA" id="ARBA00022490"/>
    </source>
</evidence>
<comment type="subcellular location">
    <subcellularLocation>
        <location evidence="3">Cell membrane</location>
        <topology evidence="3">Peripheral membrane protein</topology>
        <orientation evidence="3">Cytoplasmic side</orientation>
    </subcellularLocation>
    <subcellularLocation>
        <location evidence="2">Cytoplasm</location>
        <location evidence="2">Cytoskeleton</location>
    </subcellularLocation>
    <subcellularLocation>
        <location evidence="1">Cytoplasmic vesicle membrane</location>
        <topology evidence="1">Peripheral membrane protein</topology>
        <orientation evidence="1">Cytoplasmic side</orientation>
    </subcellularLocation>
</comment>
<accession>A0A8W8KKP6</accession>
<dbReference type="Gene3D" id="1.10.510.10">
    <property type="entry name" value="Transferase(Phosphotransferase) domain 1"/>
    <property type="match status" value="1"/>
</dbReference>
<feature type="domain" description="KIND" evidence="15">
    <location>
        <begin position="17"/>
        <end position="207"/>
    </location>
</feature>
<dbReference type="InterPro" id="IPR011019">
    <property type="entry name" value="KIND_dom"/>
</dbReference>
<evidence type="ECO:0000313" key="16">
    <source>
        <dbReference type="EnsemblMetazoa" id="G23896.1:cds"/>
    </source>
</evidence>
<dbReference type="GO" id="GO:0051295">
    <property type="term" value="P:establishment of meiotic spindle localization"/>
    <property type="evidence" value="ECO:0007669"/>
    <property type="project" value="TreeGrafter"/>
</dbReference>
<keyword evidence="11" id="KW-0009">Actin-binding</keyword>
<dbReference type="Proteomes" id="UP000005408">
    <property type="component" value="Unassembled WGS sequence"/>
</dbReference>
<proteinExistence type="inferred from homology"/>
<dbReference type="GO" id="GO:0030041">
    <property type="term" value="P:actin filament polymerization"/>
    <property type="evidence" value="ECO:0007669"/>
    <property type="project" value="TreeGrafter"/>
</dbReference>
<dbReference type="GO" id="GO:0040038">
    <property type="term" value="P:polar body extrusion after meiotic divisions"/>
    <property type="evidence" value="ECO:0007669"/>
    <property type="project" value="TreeGrafter"/>
</dbReference>
<dbReference type="GO" id="GO:0030659">
    <property type="term" value="C:cytoplasmic vesicle membrane"/>
    <property type="evidence" value="ECO:0007669"/>
    <property type="project" value="UniProtKB-SubCell"/>
</dbReference>
<dbReference type="AlphaFoldDB" id="A0A8W8KKP6"/>
<protein>
    <recommendedName>
        <fullName evidence="15">KIND domain-containing protein</fullName>
    </recommendedName>
</protein>
<evidence type="ECO:0000256" key="3">
    <source>
        <dbReference type="ARBA" id="ARBA00004413"/>
    </source>
</evidence>
<dbReference type="PANTHER" id="PTHR21345:SF3">
    <property type="entry name" value="PROTEIN SPIRE"/>
    <property type="match status" value="1"/>
</dbReference>
<keyword evidence="8" id="KW-0677">Repeat</keyword>
<keyword evidence="7" id="KW-0963">Cytoplasm</keyword>
<keyword evidence="17" id="KW-1185">Reference proteome</keyword>
<dbReference type="GO" id="GO:0048193">
    <property type="term" value="P:Golgi vesicle transport"/>
    <property type="evidence" value="ECO:0007669"/>
    <property type="project" value="TreeGrafter"/>
</dbReference>
<organism evidence="16 17">
    <name type="scientific">Magallana gigas</name>
    <name type="common">Pacific oyster</name>
    <name type="synonym">Crassostrea gigas</name>
    <dbReference type="NCBI Taxonomy" id="29159"/>
    <lineage>
        <taxon>Eukaryota</taxon>
        <taxon>Metazoa</taxon>
        <taxon>Spiralia</taxon>
        <taxon>Lophotrochozoa</taxon>
        <taxon>Mollusca</taxon>
        <taxon>Bivalvia</taxon>
        <taxon>Autobranchia</taxon>
        <taxon>Pteriomorphia</taxon>
        <taxon>Ostreida</taxon>
        <taxon>Ostreoidea</taxon>
        <taxon>Ostreidae</taxon>
        <taxon>Magallana</taxon>
    </lineage>
</organism>
<evidence type="ECO:0000256" key="4">
    <source>
        <dbReference type="ARBA" id="ARBA00010956"/>
    </source>
</evidence>
<evidence type="ECO:0000256" key="13">
    <source>
        <dbReference type="ARBA" id="ARBA00023329"/>
    </source>
</evidence>
<feature type="compositionally biased region" description="Polar residues" evidence="14">
    <location>
        <begin position="595"/>
        <end position="613"/>
    </location>
</feature>
<dbReference type="PANTHER" id="PTHR21345">
    <property type="entry name" value="SPIRE"/>
    <property type="match status" value="1"/>
</dbReference>
<evidence type="ECO:0000256" key="6">
    <source>
        <dbReference type="ARBA" id="ARBA00022475"/>
    </source>
</evidence>
<evidence type="ECO:0000256" key="14">
    <source>
        <dbReference type="SAM" id="MobiDB-lite"/>
    </source>
</evidence>
<dbReference type="EnsemblMetazoa" id="G23896.1">
    <property type="protein sequence ID" value="G23896.1:cds"/>
    <property type="gene ID" value="G23896"/>
</dbReference>
<evidence type="ECO:0000256" key="8">
    <source>
        <dbReference type="ARBA" id="ARBA00022737"/>
    </source>
</evidence>
<evidence type="ECO:0000256" key="10">
    <source>
        <dbReference type="ARBA" id="ARBA00023136"/>
    </source>
</evidence>
<dbReference type="SMART" id="SM00750">
    <property type="entry name" value="KIND"/>
    <property type="match status" value="1"/>
</dbReference>
<dbReference type="GO" id="GO:0005938">
    <property type="term" value="C:cell cortex"/>
    <property type="evidence" value="ECO:0007669"/>
    <property type="project" value="TreeGrafter"/>
</dbReference>
<evidence type="ECO:0000256" key="11">
    <source>
        <dbReference type="ARBA" id="ARBA00023203"/>
    </source>
</evidence>
<feature type="region of interest" description="Disordered" evidence="14">
    <location>
        <begin position="571"/>
        <end position="615"/>
    </location>
</feature>
<evidence type="ECO:0000256" key="2">
    <source>
        <dbReference type="ARBA" id="ARBA00004245"/>
    </source>
</evidence>